<evidence type="ECO:0000313" key="4">
    <source>
        <dbReference type="WBParaSite" id="Csp11.Scaffold484.g1921.t1"/>
    </source>
</evidence>
<feature type="region of interest" description="Disordered" evidence="2">
    <location>
        <begin position="1"/>
        <end position="73"/>
    </location>
</feature>
<feature type="compositionally biased region" description="Low complexity" evidence="2">
    <location>
        <begin position="38"/>
        <end position="47"/>
    </location>
</feature>
<evidence type="ECO:0000313" key="3">
    <source>
        <dbReference type="Proteomes" id="UP000095282"/>
    </source>
</evidence>
<proteinExistence type="inferred from homology"/>
<feature type="compositionally biased region" description="Basic and acidic residues" evidence="2">
    <location>
        <begin position="1"/>
        <end position="18"/>
    </location>
</feature>
<feature type="compositionally biased region" description="Basic and acidic residues" evidence="2">
    <location>
        <begin position="562"/>
        <end position="573"/>
    </location>
</feature>
<reference evidence="4" key="1">
    <citation type="submission" date="2016-11" db="UniProtKB">
        <authorList>
            <consortium name="WormBaseParasite"/>
        </authorList>
    </citation>
    <scope>IDENTIFICATION</scope>
</reference>
<protein>
    <submittedName>
        <fullName evidence="4">Reverse transcriptase domain-containing protein</fullName>
    </submittedName>
</protein>
<accession>A0A1I7T2Y8</accession>
<dbReference type="eggNOG" id="ENOG502SMSP">
    <property type="taxonomic scope" value="Eukaryota"/>
</dbReference>
<dbReference type="InterPro" id="IPR018888">
    <property type="entry name" value="UPF0561"/>
</dbReference>
<sequence length="629" mass="69504">MVLRRETTRIRNATRERNSGAPCSPTDFIIPNQPLLIPQQQQAAEAAPPNPAPPQPAAAPAAPSQPRYAHDHSSVTPMTMVKTLVALATERMLLKTSGPTFLRGIEFMYAAGLAPDRLSVMMTSSHKFVLQFHSKCDIRPFAANYPNFGRVLRGIVHVREWRIKSIEFVNVAFHMRDVDNLERAIEKLGVELVLLRNCTYPGVQRGDEAVKFLSALNRKKQAVVCEYGDDRLKHRIGRRASGHRARRASRNGGQEVVPPPAPVAQAPGGAAPGPAVAAPQVAPEFIPVEAAPRPQNPPGVRRPIPMNPEQAVRHMEMIQRREPIEADRAPAHPPGIDPQMRIIGQQERNRSPGRVVVGAHVYEFRAIEPTVNGEPQQVHNVDHLLNVLRDNAANDVRVIVLPSRGGVAGAPINLNNNEQFVYRQISQAQIQGLVGVPQAANMGDLPPNVHHFIAPIREGAVGRIGNRMGREPVRNPNYDPAQLIAGPGELAGPIHNRPMRQQQVWNAYPVARAQQMFQHGPAPVAPIPMFGDAVNEAQVQRNGEDSNDSTDREDQQEMYDPEQQRNEALRDLVADPEAQPNFAPVEAQAVDLDMLEEEAEDDEEGMEGVVVERQQFMINDQPLDQPMQE</sequence>
<feature type="region of interest" description="Disordered" evidence="2">
    <location>
        <begin position="539"/>
        <end position="585"/>
    </location>
</feature>
<dbReference type="STRING" id="1561998.A0A1I7T2Y8"/>
<name>A0A1I7T2Y8_9PELO</name>
<evidence type="ECO:0000256" key="2">
    <source>
        <dbReference type="SAM" id="MobiDB-lite"/>
    </source>
</evidence>
<feature type="compositionally biased region" description="Low complexity" evidence="2">
    <location>
        <begin position="263"/>
        <end position="277"/>
    </location>
</feature>
<dbReference type="WBParaSite" id="Csp11.Scaffold484.g1921.t1">
    <property type="protein sequence ID" value="Csp11.Scaffold484.g1921.t1"/>
    <property type="gene ID" value="Csp11.Scaffold484.g1921"/>
</dbReference>
<organism evidence="3 4">
    <name type="scientific">Caenorhabditis tropicalis</name>
    <dbReference type="NCBI Taxonomy" id="1561998"/>
    <lineage>
        <taxon>Eukaryota</taxon>
        <taxon>Metazoa</taxon>
        <taxon>Ecdysozoa</taxon>
        <taxon>Nematoda</taxon>
        <taxon>Chromadorea</taxon>
        <taxon>Rhabditida</taxon>
        <taxon>Rhabditina</taxon>
        <taxon>Rhabditomorpha</taxon>
        <taxon>Rhabditoidea</taxon>
        <taxon>Rhabditidae</taxon>
        <taxon>Peloderinae</taxon>
        <taxon>Caenorhabditis</taxon>
    </lineage>
</organism>
<dbReference type="PANTHER" id="PTHR34256:SF1">
    <property type="entry name" value="UPF0561 PROTEIN C2ORF68"/>
    <property type="match status" value="1"/>
</dbReference>
<dbReference type="Proteomes" id="UP000095282">
    <property type="component" value="Unplaced"/>
</dbReference>
<comment type="similarity">
    <text evidence="1">Belongs to the UPF0561 family.</text>
</comment>
<feature type="compositionally biased region" description="Basic residues" evidence="2">
    <location>
        <begin position="237"/>
        <end position="249"/>
    </location>
</feature>
<evidence type="ECO:0000256" key="1">
    <source>
        <dbReference type="ARBA" id="ARBA00006905"/>
    </source>
</evidence>
<feature type="region of interest" description="Disordered" evidence="2">
    <location>
        <begin position="237"/>
        <end position="277"/>
    </location>
</feature>
<dbReference type="AlphaFoldDB" id="A0A1I7T2Y8"/>
<keyword evidence="3" id="KW-1185">Reference proteome</keyword>
<dbReference type="PANTHER" id="PTHR34256">
    <property type="entry name" value="UPF0561 PROTEIN C2ORF68"/>
    <property type="match status" value="1"/>
</dbReference>
<feature type="compositionally biased region" description="Pro residues" evidence="2">
    <location>
        <begin position="48"/>
        <end position="57"/>
    </location>
</feature>